<evidence type="ECO:0000313" key="1">
    <source>
        <dbReference type="EMBL" id="KAF2478074.1"/>
    </source>
</evidence>
<reference evidence="1" key="1">
    <citation type="journal article" date="2020" name="Stud. Mycol.">
        <title>101 Dothideomycetes genomes: a test case for predicting lifestyles and emergence of pathogens.</title>
        <authorList>
            <person name="Haridas S."/>
            <person name="Albert R."/>
            <person name="Binder M."/>
            <person name="Bloem J."/>
            <person name="Labutti K."/>
            <person name="Salamov A."/>
            <person name="Andreopoulos B."/>
            <person name="Baker S."/>
            <person name="Barry K."/>
            <person name="Bills G."/>
            <person name="Bluhm B."/>
            <person name="Cannon C."/>
            <person name="Castanera R."/>
            <person name="Culley D."/>
            <person name="Daum C."/>
            <person name="Ezra D."/>
            <person name="Gonzalez J."/>
            <person name="Henrissat B."/>
            <person name="Kuo A."/>
            <person name="Liang C."/>
            <person name="Lipzen A."/>
            <person name="Lutzoni F."/>
            <person name="Magnuson J."/>
            <person name="Mondo S."/>
            <person name="Nolan M."/>
            <person name="Ohm R."/>
            <person name="Pangilinan J."/>
            <person name="Park H.-J."/>
            <person name="Ramirez L."/>
            <person name="Alfaro M."/>
            <person name="Sun H."/>
            <person name="Tritt A."/>
            <person name="Yoshinaga Y."/>
            <person name="Zwiers L.-H."/>
            <person name="Turgeon B."/>
            <person name="Goodwin S."/>
            <person name="Spatafora J."/>
            <person name="Crous P."/>
            <person name="Grigoriev I."/>
        </authorList>
    </citation>
    <scope>NUCLEOTIDE SEQUENCE</scope>
    <source>
        <strain evidence="1">ATCC 200398</strain>
    </source>
</reference>
<dbReference type="EMBL" id="MU003492">
    <property type="protein sequence ID" value="KAF2478074.1"/>
    <property type="molecule type" value="Genomic_DNA"/>
</dbReference>
<accession>A0ACB6RFN2</accession>
<keyword evidence="2" id="KW-1185">Reference proteome</keyword>
<comment type="caution">
    <text evidence="1">The sequence shown here is derived from an EMBL/GenBank/DDBJ whole genome shotgun (WGS) entry which is preliminary data.</text>
</comment>
<proteinExistence type="predicted"/>
<sequence>MSSKILSSSAKGATFLILFQVLSRALTFIVNQILLRFLSPELLGISAQLELFSISVLYFARESLRVALQRQAPSLQSVINLSYLSIFFGIPLIYSLAFLWLSRETPHVPYFVDALNLYCLAIFVELLTEPAFAAVQQKLLYKIRASAESTATLLRCFGTCGVAIWGSWAGVDVGVLPFAVGQLGYAGALLGVYVWRMWPVARSAQFSLLLKQVPGTEGVPMLLNYFSAPLLRLTGSLTLQSGLKYILTQGDSLLITTLASLSDQGAYALASNYGGLIARMLFQPIEESSRNLFAKLCADIPPTPTLEPQPQPHDSNPQSPPQTQPLTQSRTILHTILHLYLLLSLFALTLGPPLSSPLLSLVAGKSWSTTSAPAVLATYCYYIPFLALNGVTEAFVAAVATNAELHTQSLSMGAFFACFAGSAWVFIAVLGWGGSGVVAANTVNMGLRILWNCWFIKRFFTQRGLEFRMKDALPSMYSTAAAVVVPSLLKMSPKPKVLGKYGLVGELAYVGVFAVALVVVVGAAERGFLRECWGMVKPEREERKEERRRSDEGERLQPPGSP</sequence>
<gene>
    <name evidence="1" type="ORF">BDR25DRAFT_390409</name>
</gene>
<evidence type="ECO:0000313" key="2">
    <source>
        <dbReference type="Proteomes" id="UP000799755"/>
    </source>
</evidence>
<name>A0ACB6RFN2_9PLEO</name>
<organism evidence="1 2">
    <name type="scientific">Lindgomyces ingoldianus</name>
    <dbReference type="NCBI Taxonomy" id="673940"/>
    <lineage>
        <taxon>Eukaryota</taxon>
        <taxon>Fungi</taxon>
        <taxon>Dikarya</taxon>
        <taxon>Ascomycota</taxon>
        <taxon>Pezizomycotina</taxon>
        <taxon>Dothideomycetes</taxon>
        <taxon>Pleosporomycetidae</taxon>
        <taxon>Pleosporales</taxon>
        <taxon>Lindgomycetaceae</taxon>
        <taxon>Lindgomyces</taxon>
    </lineage>
</organism>
<protein>
    <submittedName>
        <fullName evidence="1">Rft-1-domain-containing protein</fullName>
    </submittedName>
</protein>
<dbReference type="Proteomes" id="UP000799755">
    <property type="component" value="Unassembled WGS sequence"/>
</dbReference>